<keyword evidence="1" id="KW-1133">Transmembrane helix</keyword>
<feature type="transmembrane region" description="Helical" evidence="1">
    <location>
        <begin position="20"/>
        <end position="49"/>
    </location>
</feature>
<evidence type="ECO:0000256" key="1">
    <source>
        <dbReference type="SAM" id="Phobius"/>
    </source>
</evidence>
<feature type="transmembrane region" description="Helical" evidence="1">
    <location>
        <begin position="61"/>
        <end position="89"/>
    </location>
</feature>
<gene>
    <name evidence="2" type="ORF">I8J29_25965</name>
</gene>
<dbReference type="RefSeq" id="WP_090644833.1">
    <property type="nucleotide sequence ID" value="NZ_JAGGDJ010000037.1"/>
</dbReference>
<keyword evidence="1" id="KW-0812">Transmembrane</keyword>
<keyword evidence="1" id="KW-0472">Membrane</keyword>
<name>A0ABS3WH48_9BACL</name>
<organism evidence="2 3">
    <name type="scientific">Paenibacillus artemisiicola</name>
    <dbReference type="NCBI Taxonomy" id="1172618"/>
    <lineage>
        <taxon>Bacteria</taxon>
        <taxon>Bacillati</taxon>
        <taxon>Bacillota</taxon>
        <taxon>Bacilli</taxon>
        <taxon>Bacillales</taxon>
        <taxon>Paenibacillaceae</taxon>
        <taxon>Paenibacillus</taxon>
    </lineage>
</organism>
<reference evidence="2 3" key="1">
    <citation type="submission" date="2021-03" db="EMBL/GenBank/DDBJ databases">
        <title>Paenibacillus artemisicola MWE-103 whole genome sequence.</title>
        <authorList>
            <person name="Ham Y.J."/>
        </authorList>
    </citation>
    <scope>NUCLEOTIDE SEQUENCE [LARGE SCALE GENOMIC DNA]</scope>
    <source>
        <strain evidence="2 3">MWE-103</strain>
    </source>
</reference>
<keyword evidence="3" id="KW-1185">Reference proteome</keyword>
<evidence type="ECO:0000313" key="3">
    <source>
        <dbReference type="Proteomes" id="UP000670947"/>
    </source>
</evidence>
<evidence type="ECO:0008006" key="4">
    <source>
        <dbReference type="Google" id="ProtNLM"/>
    </source>
</evidence>
<dbReference type="EMBL" id="JAGGDJ010000037">
    <property type="protein sequence ID" value="MBO7747639.1"/>
    <property type="molecule type" value="Genomic_DNA"/>
</dbReference>
<dbReference type="Proteomes" id="UP000670947">
    <property type="component" value="Unassembled WGS sequence"/>
</dbReference>
<accession>A0ABS3WH48</accession>
<proteinExistence type="predicted"/>
<comment type="caution">
    <text evidence="2">The sequence shown here is derived from an EMBL/GenBank/DDBJ whole genome shotgun (WGS) entry which is preliminary data.</text>
</comment>
<sequence>MTGSKALKWTTGVCELLLAIPLLGAVIIIGTSYAPLFIMFVLHLVALVLSIQNREAKYGSVMGLITCALGWIPFLGWLLHLVTGILLLVSAAKRDA</sequence>
<protein>
    <recommendedName>
        <fullName evidence="4">DUF4190 domain-containing protein</fullName>
    </recommendedName>
</protein>
<evidence type="ECO:0000313" key="2">
    <source>
        <dbReference type="EMBL" id="MBO7747639.1"/>
    </source>
</evidence>